<sequence>MKTKKNCLIPFGISCLFMIGVVTTASAQDEGVPLDKIDKKYLNWYNQDAKLDQIQGASVNQAYQQLLKGKQPKKKVVVAVIDSGVDIFHEDLKGRIWTNKKEIAGNGQDDDKNGYVDDVHGWGFLGTATGEDIEFETYEYVRILRDLSPKYANIKSNSEVPAGKMNEYKLYQEVKKKYDKELAEYVKTQENIIAFEKSLNYVETLLAQHLKKEKHALTKEDVAGISSSDENVTRAKAWLLEKYDLGLSQEALKGMKEHYKRFLEYHLNLDFTPRKALADNVEDINDRGYGNSNVKGPRPNHGTPVSGIIAGIRNNNIGIDGIAENVEIMALRAVPSGDEYDKDIALAIRYAVDNGANIINMSFGKTYSPQKQLVDEAIKYAQEHNVLMVHSAGNDATNIDEEMHYPSKTTLVGEKVNNWIEVGASSMLLDENLAGKFSNYGQKTVDIFAPGVDVVSLFPENQYVKVDGTSFSGPVVSGVAALVWSYYPELTAAQLKDVLLKSATVHSNLKVNLPNRTSDKKKKAKFSSLSATGGLVNAYQALELAEKVVKDPSASAIR</sequence>
<comment type="similarity">
    <text evidence="1 5 6">Belongs to the peptidase S8 family.</text>
</comment>
<proteinExistence type="inferred from homology"/>
<evidence type="ECO:0000313" key="10">
    <source>
        <dbReference type="Proteomes" id="UP001596405"/>
    </source>
</evidence>
<feature type="chain" id="PRO_5047265386" evidence="7">
    <location>
        <begin position="28"/>
        <end position="558"/>
    </location>
</feature>
<dbReference type="InterPro" id="IPR023828">
    <property type="entry name" value="Peptidase_S8_Ser-AS"/>
</dbReference>
<dbReference type="PANTHER" id="PTHR43806:SF11">
    <property type="entry name" value="CEREVISIN-RELATED"/>
    <property type="match status" value="1"/>
</dbReference>
<evidence type="ECO:0000256" key="2">
    <source>
        <dbReference type="ARBA" id="ARBA00022670"/>
    </source>
</evidence>
<reference evidence="10" key="1">
    <citation type="journal article" date="2019" name="Int. J. Syst. Evol. Microbiol.">
        <title>The Global Catalogue of Microorganisms (GCM) 10K type strain sequencing project: providing services to taxonomists for standard genome sequencing and annotation.</title>
        <authorList>
            <consortium name="The Broad Institute Genomics Platform"/>
            <consortium name="The Broad Institute Genome Sequencing Center for Infectious Disease"/>
            <person name="Wu L."/>
            <person name="Ma J."/>
        </authorList>
    </citation>
    <scope>NUCLEOTIDE SEQUENCE [LARGE SCALE GENOMIC DNA]</scope>
    <source>
        <strain evidence="10">CGMCC 4.7393</strain>
    </source>
</reference>
<dbReference type="PROSITE" id="PS51892">
    <property type="entry name" value="SUBTILASE"/>
    <property type="match status" value="1"/>
</dbReference>
<keyword evidence="2 5" id="KW-0645">Protease</keyword>
<dbReference type="PROSITE" id="PS00138">
    <property type="entry name" value="SUBTILASE_SER"/>
    <property type="match status" value="1"/>
</dbReference>
<feature type="domain" description="Peptidase S8/S53" evidence="8">
    <location>
        <begin position="74"/>
        <end position="507"/>
    </location>
</feature>
<keyword evidence="3 5" id="KW-0378">Hydrolase</keyword>
<evidence type="ECO:0000256" key="6">
    <source>
        <dbReference type="RuleBase" id="RU003355"/>
    </source>
</evidence>
<dbReference type="InterPro" id="IPR023827">
    <property type="entry name" value="Peptidase_S8_Asp-AS"/>
</dbReference>
<protein>
    <submittedName>
        <fullName evidence="9">S8 family peptidase</fullName>
        <ecNumber evidence="9">3.4.-.-</ecNumber>
    </submittedName>
</protein>
<keyword evidence="10" id="KW-1185">Reference proteome</keyword>
<evidence type="ECO:0000256" key="5">
    <source>
        <dbReference type="PROSITE-ProRule" id="PRU01240"/>
    </source>
</evidence>
<dbReference type="SUPFAM" id="SSF52743">
    <property type="entry name" value="Subtilisin-like"/>
    <property type="match status" value="1"/>
</dbReference>
<dbReference type="PROSITE" id="PS00136">
    <property type="entry name" value="SUBTILASE_ASP"/>
    <property type="match status" value="1"/>
</dbReference>
<dbReference type="Pfam" id="PF00082">
    <property type="entry name" value="Peptidase_S8"/>
    <property type="match status" value="1"/>
</dbReference>
<dbReference type="PRINTS" id="PR00723">
    <property type="entry name" value="SUBTILISIN"/>
</dbReference>
<dbReference type="PROSITE" id="PS00137">
    <property type="entry name" value="SUBTILASE_HIS"/>
    <property type="match status" value="1"/>
</dbReference>
<evidence type="ECO:0000256" key="1">
    <source>
        <dbReference type="ARBA" id="ARBA00011073"/>
    </source>
</evidence>
<organism evidence="9 10">
    <name type="scientific">Rufibacter roseus</name>
    <dbReference type="NCBI Taxonomy" id="1567108"/>
    <lineage>
        <taxon>Bacteria</taxon>
        <taxon>Pseudomonadati</taxon>
        <taxon>Bacteroidota</taxon>
        <taxon>Cytophagia</taxon>
        <taxon>Cytophagales</taxon>
        <taxon>Hymenobacteraceae</taxon>
        <taxon>Rufibacter</taxon>
    </lineage>
</organism>
<dbReference type="GO" id="GO:0016787">
    <property type="term" value="F:hydrolase activity"/>
    <property type="evidence" value="ECO:0007669"/>
    <property type="project" value="UniProtKB-KW"/>
</dbReference>
<comment type="caution">
    <text evidence="9">The sequence shown here is derived from an EMBL/GenBank/DDBJ whole genome shotgun (WGS) entry which is preliminary data.</text>
</comment>
<evidence type="ECO:0000256" key="4">
    <source>
        <dbReference type="ARBA" id="ARBA00022825"/>
    </source>
</evidence>
<feature type="active site" description="Charge relay system" evidence="5">
    <location>
        <position position="301"/>
    </location>
</feature>
<dbReference type="CDD" id="cd07483">
    <property type="entry name" value="Peptidases_S8_Subtilisin_Novo-like"/>
    <property type="match status" value="1"/>
</dbReference>
<dbReference type="InterPro" id="IPR022398">
    <property type="entry name" value="Peptidase_S8_His-AS"/>
</dbReference>
<evidence type="ECO:0000256" key="3">
    <source>
        <dbReference type="ARBA" id="ARBA00022801"/>
    </source>
</evidence>
<dbReference type="Gene3D" id="3.40.50.200">
    <property type="entry name" value="Peptidase S8/S53 domain"/>
    <property type="match status" value="2"/>
</dbReference>
<dbReference type="EC" id="3.4.-.-" evidence="9"/>
<keyword evidence="7" id="KW-0732">Signal</keyword>
<dbReference type="InterPro" id="IPR000209">
    <property type="entry name" value="Peptidase_S8/S53_dom"/>
</dbReference>
<name>A0ABW2DTS1_9BACT</name>
<evidence type="ECO:0000313" key="9">
    <source>
        <dbReference type="EMBL" id="MFC6999848.1"/>
    </source>
</evidence>
<dbReference type="RefSeq" id="WP_066620482.1">
    <property type="nucleotide sequence ID" value="NZ_JBHSYQ010000016.1"/>
</dbReference>
<feature type="signal peptide" evidence="7">
    <location>
        <begin position="1"/>
        <end position="27"/>
    </location>
</feature>
<gene>
    <name evidence="9" type="ORF">ACFQHR_19590</name>
</gene>
<dbReference type="Proteomes" id="UP001596405">
    <property type="component" value="Unassembled WGS sequence"/>
</dbReference>
<evidence type="ECO:0000256" key="7">
    <source>
        <dbReference type="SAM" id="SignalP"/>
    </source>
</evidence>
<dbReference type="InterPro" id="IPR036852">
    <property type="entry name" value="Peptidase_S8/S53_dom_sf"/>
</dbReference>
<accession>A0ABW2DTS1</accession>
<keyword evidence="4 5" id="KW-0720">Serine protease</keyword>
<feature type="active site" description="Charge relay system" evidence="5">
    <location>
        <position position="82"/>
    </location>
</feature>
<dbReference type="EMBL" id="JBHSYQ010000016">
    <property type="protein sequence ID" value="MFC6999848.1"/>
    <property type="molecule type" value="Genomic_DNA"/>
</dbReference>
<dbReference type="InterPro" id="IPR050131">
    <property type="entry name" value="Peptidase_S8_subtilisin-like"/>
</dbReference>
<feature type="active site" description="Charge relay system" evidence="5">
    <location>
        <position position="470"/>
    </location>
</feature>
<dbReference type="PANTHER" id="PTHR43806">
    <property type="entry name" value="PEPTIDASE S8"/>
    <property type="match status" value="1"/>
</dbReference>
<evidence type="ECO:0000259" key="8">
    <source>
        <dbReference type="Pfam" id="PF00082"/>
    </source>
</evidence>
<dbReference type="InterPro" id="IPR034080">
    <property type="entry name" value="Protease_P7-like_dom"/>
</dbReference>
<dbReference type="InterPro" id="IPR015500">
    <property type="entry name" value="Peptidase_S8_subtilisin-rel"/>
</dbReference>